<evidence type="ECO:0000313" key="4">
    <source>
        <dbReference type="EMBL" id="RIY03662.1"/>
    </source>
</evidence>
<dbReference type="Pfam" id="PF04073">
    <property type="entry name" value="tRNA_edit"/>
    <property type="match status" value="1"/>
</dbReference>
<dbReference type="SUPFAM" id="SSF55826">
    <property type="entry name" value="YbaK/ProRS associated domain"/>
    <property type="match status" value="1"/>
</dbReference>
<evidence type="ECO:0000313" key="5">
    <source>
        <dbReference type="Proteomes" id="UP000265750"/>
    </source>
</evidence>
<name>A0A3A1WXC8_9HYPH</name>
<evidence type="ECO:0000256" key="1">
    <source>
        <dbReference type="ARBA" id="ARBA00010201"/>
    </source>
</evidence>
<dbReference type="InterPro" id="IPR007214">
    <property type="entry name" value="YbaK/aa-tRNA-synth-assoc-dom"/>
</dbReference>
<evidence type="ECO:0000259" key="3">
    <source>
        <dbReference type="Pfam" id="PF04073"/>
    </source>
</evidence>
<proteinExistence type="inferred from homology"/>
<comment type="similarity">
    <text evidence="1">Belongs to the PRORSD1 family.</text>
</comment>
<sequence length="189" mass="20096">MTPARSRYRSPAPAPKPRLDPMPNARAELDALFARLGIEPVSIEHPPVHTVEEALPYWETLEGVHTKNLLLKGAKGGLWLVCVPSDRRLDLKALAAHLGAKKFSFASAETLLAALDVVQGSVSPLALVNDKAGAVTLVLAKDMLAAPRITVHPLTNTATLSLVSTELLAVVEATGHRPAIVDFDALDAP</sequence>
<dbReference type="Gene3D" id="3.90.960.10">
    <property type="entry name" value="YbaK/aminoacyl-tRNA synthetase-associated domain"/>
    <property type="match status" value="1"/>
</dbReference>
<organism evidence="4 5">
    <name type="scientific">Aureimonas flava</name>
    <dbReference type="NCBI Taxonomy" id="2320271"/>
    <lineage>
        <taxon>Bacteria</taxon>
        <taxon>Pseudomonadati</taxon>
        <taxon>Pseudomonadota</taxon>
        <taxon>Alphaproteobacteria</taxon>
        <taxon>Hyphomicrobiales</taxon>
        <taxon>Aurantimonadaceae</taxon>
        <taxon>Aureimonas</taxon>
    </lineage>
</organism>
<gene>
    <name evidence="4" type="ORF">D3218_02675</name>
</gene>
<evidence type="ECO:0000256" key="2">
    <source>
        <dbReference type="SAM" id="MobiDB-lite"/>
    </source>
</evidence>
<accession>A0A3A1WXC8</accession>
<dbReference type="CDD" id="cd04335">
    <property type="entry name" value="PrdX_deacylase"/>
    <property type="match status" value="1"/>
</dbReference>
<keyword evidence="5" id="KW-1185">Reference proteome</keyword>
<comment type="caution">
    <text evidence="4">The sequence shown here is derived from an EMBL/GenBank/DDBJ whole genome shotgun (WGS) entry which is preliminary data.</text>
</comment>
<dbReference type="GO" id="GO:0004812">
    <property type="term" value="F:aminoacyl-tRNA ligase activity"/>
    <property type="evidence" value="ECO:0007669"/>
    <property type="project" value="UniProtKB-KW"/>
</dbReference>
<dbReference type="PANTHER" id="PTHR31423:SF3">
    <property type="entry name" value="PROLYL-TRNA SYNTHETASE ASSOCIATED DOMAIN-CONTAINING PROTEIN 1-RELATED"/>
    <property type="match status" value="1"/>
</dbReference>
<dbReference type="FunFam" id="3.90.960.10:FF:000005">
    <property type="entry name" value="Putative prolyl-tRNA synthetase"/>
    <property type="match status" value="1"/>
</dbReference>
<dbReference type="PANTHER" id="PTHR31423">
    <property type="entry name" value="YBAK DOMAIN-CONTAINING PROTEIN"/>
    <property type="match status" value="1"/>
</dbReference>
<feature type="domain" description="YbaK/aminoacyl-tRNA synthetase-associated" evidence="3">
    <location>
        <begin position="45"/>
        <end position="168"/>
    </location>
</feature>
<dbReference type="InterPro" id="IPR040285">
    <property type="entry name" value="ProX/PRXD1"/>
</dbReference>
<dbReference type="AlphaFoldDB" id="A0A3A1WXC8"/>
<dbReference type="Proteomes" id="UP000265750">
    <property type="component" value="Unassembled WGS sequence"/>
</dbReference>
<keyword evidence="4" id="KW-0436">Ligase</keyword>
<dbReference type="GO" id="GO:0002161">
    <property type="term" value="F:aminoacyl-tRNA deacylase activity"/>
    <property type="evidence" value="ECO:0007669"/>
    <property type="project" value="InterPro"/>
</dbReference>
<dbReference type="InterPro" id="IPR036754">
    <property type="entry name" value="YbaK/aa-tRNA-synt-asso_dom_sf"/>
</dbReference>
<feature type="region of interest" description="Disordered" evidence="2">
    <location>
        <begin position="1"/>
        <end position="22"/>
    </location>
</feature>
<dbReference type="OrthoDB" id="5145315at2"/>
<dbReference type="EMBL" id="QYRN01000001">
    <property type="protein sequence ID" value="RIY03662.1"/>
    <property type="molecule type" value="Genomic_DNA"/>
</dbReference>
<protein>
    <submittedName>
        <fullName evidence="4">Prolyl-tRNA synthetase associated domain-containing protein</fullName>
    </submittedName>
</protein>
<reference evidence="5" key="1">
    <citation type="submission" date="2018-09" db="EMBL/GenBank/DDBJ databases">
        <authorList>
            <person name="Tuo L."/>
        </authorList>
    </citation>
    <scope>NUCLEOTIDE SEQUENCE [LARGE SCALE GENOMIC DNA]</scope>
    <source>
        <strain evidence="5">M2BS4Y-1</strain>
    </source>
</reference>
<keyword evidence="4" id="KW-0030">Aminoacyl-tRNA synthetase</keyword>